<sequence length="233" mass="25325">MFILTIDTAFTHCIVALIHHTSVITRISERMNKNHAEKLIEQIAQTIHNANITLDQINRIAVNIGPGSFTGVRTGVSTAKALALALEIPAIGISSLEALATQALQQASNEDTLSAITVVIEAGRGIFYHQNFNKDLTALSEPSLRTLEHIIADLPQQTILIGSAVNTIALHIRNNKINTVIISDQITCETADIAIYAHLATNKQPQASPRPLYLRDADAKQQSNFALPRKNNG</sequence>
<dbReference type="GO" id="GO:0002949">
    <property type="term" value="P:tRNA threonylcarbamoyladenosine modification"/>
    <property type="evidence" value="ECO:0007669"/>
    <property type="project" value="InterPro"/>
</dbReference>
<reference evidence="2 3" key="1">
    <citation type="submission" date="2013-04" db="EMBL/GenBank/DDBJ databases">
        <title>The Genome Sequence of Bartonella bacilliformis Ver097.</title>
        <authorList>
            <consortium name="The Broad Institute Genomics Platform"/>
            <consortium name="The Broad Institute Genome Sequencing Center for Infectious Disease"/>
            <person name="Feldgarden M."/>
            <person name="Kirby J."/>
            <person name="Birtles R."/>
            <person name="Dasch G."/>
            <person name="Hendrix L."/>
            <person name="Koehler J."/>
            <person name="Walker B."/>
            <person name="Young S.K."/>
            <person name="Zeng Q."/>
            <person name="Gargeya S."/>
            <person name="Fitzgerald M."/>
            <person name="Haas B."/>
            <person name="Abouelleil A."/>
            <person name="Allen A.W."/>
            <person name="Alvarado L."/>
            <person name="Arachchi H.M."/>
            <person name="Berlin A.M."/>
            <person name="Chapman S.B."/>
            <person name="Gainer-Dewar J."/>
            <person name="Goldberg J."/>
            <person name="Griggs A."/>
            <person name="Gujja S."/>
            <person name="Hansen M."/>
            <person name="Howarth C."/>
            <person name="Imamovic A."/>
            <person name="Ireland A."/>
            <person name="Larimer J."/>
            <person name="McCowan C."/>
            <person name="Murphy C."/>
            <person name="Pearson M."/>
            <person name="Poon T.W."/>
            <person name="Priest M."/>
            <person name="Roberts A."/>
            <person name="Saif S."/>
            <person name="Shea T."/>
            <person name="Sisk P."/>
            <person name="Sykes S."/>
            <person name="Wortman J."/>
            <person name="Nusbaum C."/>
            <person name="Birren B."/>
        </authorList>
    </citation>
    <scope>NUCLEOTIDE SEQUENCE [LARGE SCALE GENOMIC DNA]</scope>
    <source>
        <strain evidence="2 3">Ver097</strain>
    </source>
</reference>
<evidence type="ECO:0000259" key="1">
    <source>
        <dbReference type="Pfam" id="PF00814"/>
    </source>
</evidence>
<evidence type="ECO:0000313" key="3">
    <source>
        <dbReference type="Proteomes" id="UP000031740"/>
    </source>
</evidence>
<gene>
    <name evidence="2" type="ORF">H710_00085</name>
</gene>
<dbReference type="Gene3D" id="3.30.420.40">
    <property type="match status" value="2"/>
</dbReference>
<dbReference type="EMBL" id="ASIV01000001">
    <property type="protein sequence ID" value="KEG21138.1"/>
    <property type="molecule type" value="Genomic_DNA"/>
</dbReference>
<dbReference type="SUPFAM" id="SSF53067">
    <property type="entry name" value="Actin-like ATPase domain"/>
    <property type="match status" value="1"/>
</dbReference>
<dbReference type="PANTHER" id="PTHR11735">
    <property type="entry name" value="TRNA N6-ADENOSINE THREONYLCARBAMOYLTRANSFERASE"/>
    <property type="match status" value="1"/>
</dbReference>
<dbReference type="Pfam" id="PF00814">
    <property type="entry name" value="TsaD"/>
    <property type="match status" value="1"/>
</dbReference>
<dbReference type="AlphaFoldDB" id="A0A072R5D3"/>
<dbReference type="RefSeq" id="WP_041848889.1">
    <property type="nucleotide sequence ID" value="NZ_KL503802.1"/>
</dbReference>
<comment type="caution">
    <text evidence="2">The sequence shown here is derived from an EMBL/GenBank/DDBJ whole genome shotgun (WGS) entry which is preliminary data.</text>
</comment>
<organism evidence="2 3">
    <name type="scientific">Bartonella bacilliformis Ver097</name>
    <dbReference type="NCBI Taxonomy" id="1293911"/>
    <lineage>
        <taxon>Bacteria</taxon>
        <taxon>Pseudomonadati</taxon>
        <taxon>Pseudomonadota</taxon>
        <taxon>Alphaproteobacteria</taxon>
        <taxon>Hyphomicrobiales</taxon>
        <taxon>Bartonellaceae</taxon>
        <taxon>Bartonella</taxon>
    </lineage>
</organism>
<dbReference type="PANTHER" id="PTHR11735:SF11">
    <property type="entry name" value="TRNA THREONYLCARBAMOYLADENOSINE BIOSYNTHESIS PROTEIN TSAB"/>
    <property type="match status" value="1"/>
</dbReference>
<dbReference type="InterPro" id="IPR022496">
    <property type="entry name" value="T6A_TsaB"/>
</dbReference>
<dbReference type="InterPro" id="IPR043129">
    <property type="entry name" value="ATPase_NBD"/>
</dbReference>
<accession>A0A072R5D3</accession>
<dbReference type="NCBIfam" id="TIGR03725">
    <property type="entry name" value="T6A_YeaZ"/>
    <property type="match status" value="1"/>
</dbReference>
<dbReference type="GO" id="GO:0005829">
    <property type="term" value="C:cytosol"/>
    <property type="evidence" value="ECO:0007669"/>
    <property type="project" value="TreeGrafter"/>
</dbReference>
<dbReference type="InterPro" id="IPR000905">
    <property type="entry name" value="Gcp-like_dom"/>
</dbReference>
<dbReference type="PATRIC" id="fig|1293911.3.peg.88"/>
<protein>
    <submittedName>
        <fullName evidence="2">Universal bacterial protein YeaZ</fullName>
    </submittedName>
</protein>
<dbReference type="STRING" id="1293911.H710_00085"/>
<proteinExistence type="predicted"/>
<dbReference type="Proteomes" id="UP000031740">
    <property type="component" value="Unassembled WGS sequence"/>
</dbReference>
<dbReference type="HOGENOM" id="CLU_064886_3_0_5"/>
<feature type="domain" description="Gcp-like" evidence="1">
    <location>
        <begin position="30"/>
        <end position="140"/>
    </location>
</feature>
<name>A0A072R5D3_BARBA</name>
<evidence type="ECO:0000313" key="2">
    <source>
        <dbReference type="EMBL" id="KEG21138.1"/>
    </source>
</evidence>